<dbReference type="EMBL" id="MU150229">
    <property type="protein sequence ID" value="KAF9469871.1"/>
    <property type="molecule type" value="Genomic_DNA"/>
</dbReference>
<gene>
    <name evidence="2" type="ORF">BDZ94DRAFT_1151804</name>
</gene>
<name>A0A9P5YJH2_9AGAR</name>
<feature type="region of interest" description="Disordered" evidence="1">
    <location>
        <begin position="99"/>
        <end position="128"/>
    </location>
</feature>
<sequence>MSHKSVRTHSHASNRAKPEKVADRKVVFKSVLDSPFRIQWPSVPVNVQNSLLSLAIGMLDGVAIYHSERSKYSRKRKHIQRVESKQNKRQKLEAIKTPYNETTTMDESSSKDPPGMTSGTVLKDPPLSDARPRMLEHLVVGINEITRRLEALVRQERLLIDTSSLNKQKPVTLPTFKTILVCYGDIDPPLLVDHLPHLVAAYNSSRPANIIKLIPLPKGSEVALAQATGLPRAAAIAIDANFDVVPYFATLLDTVPTLTAPWLSSAGHHRSLIPTHIKQIRTSAPKDIKVAKELRAEGKASAKQRRQSPPAPS</sequence>
<feature type="region of interest" description="Disordered" evidence="1">
    <location>
        <begin position="294"/>
        <end position="313"/>
    </location>
</feature>
<dbReference type="GO" id="GO:0005829">
    <property type="term" value="C:cytosol"/>
    <property type="evidence" value="ECO:0007669"/>
    <property type="project" value="TreeGrafter"/>
</dbReference>
<proteinExistence type="predicted"/>
<dbReference type="GO" id="GO:0005655">
    <property type="term" value="C:nucleolar ribonuclease P complex"/>
    <property type="evidence" value="ECO:0007669"/>
    <property type="project" value="TreeGrafter"/>
</dbReference>
<dbReference type="GO" id="GO:0034965">
    <property type="term" value="P:intronic box C/D snoRNA processing"/>
    <property type="evidence" value="ECO:0007669"/>
    <property type="project" value="TreeGrafter"/>
</dbReference>
<dbReference type="OrthoDB" id="20109at2759"/>
<evidence type="ECO:0000256" key="1">
    <source>
        <dbReference type="SAM" id="MobiDB-lite"/>
    </source>
</evidence>
<protein>
    <submittedName>
        <fullName evidence="2">Uncharacterized protein</fullName>
    </submittedName>
</protein>
<dbReference type="Proteomes" id="UP000807353">
    <property type="component" value="Unassembled WGS sequence"/>
</dbReference>
<dbReference type="GO" id="GO:0006364">
    <property type="term" value="P:rRNA processing"/>
    <property type="evidence" value="ECO:0007669"/>
    <property type="project" value="InterPro"/>
</dbReference>
<dbReference type="GO" id="GO:0000172">
    <property type="term" value="C:ribonuclease MRP complex"/>
    <property type="evidence" value="ECO:0007669"/>
    <property type="project" value="TreeGrafter"/>
</dbReference>
<dbReference type="GO" id="GO:0004526">
    <property type="term" value="F:ribonuclease P activity"/>
    <property type="evidence" value="ECO:0007669"/>
    <property type="project" value="TreeGrafter"/>
</dbReference>
<dbReference type="GO" id="GO:0000171">
    <property type="term" value="F:ribonuclease MRP activity"/>
    <property type="evidence" value="ECO:0007669"/>
    <property type="project" value="TreeGrafter"/>
</dbReference>
<comment type="caution">
    <text evidence="2">The sequence shown here is derived from an EMBL/GenBank/DDBJ whole genome shotgun (WGS) entry which is preliminary data.</text>
</comment>
<accession>A0A9P5YJH2</accession>
<dbReference type="Gene3D" id="3.30.1330.30">
    <property type="match status" value="1"/>
</dbReference>
<organism evidence="2 3">
    <name type="scientific">Collybia nuda</name>
    <dbReference type="NCBI Taxonomy" id="64659"/>
    <lineage>
        <taxon>Eukaryota</taxon>
        <taxon>Fungi</taxon>
        <taxon>Dikarya</taxon>
        <taxon>Basidiomycota</taxon>
        <taxon>Agaricomycotina</taxon>
        <taxon>Agaricomycetes</taxon>
        <taxon>Agaricomycetidae</taxon>
        <taxon>Agaricales</taxon>
        <taxon>Tricholomatineae</taxon>
        <taxon>Clitocybaceae</taxon>
        <taxon>Collybia</taxon>
    </lineage>
</organism>
<dbReference type="AlphaFoldDB" id="A0A9P5YJH2"/>
<dbReference type="PANTHER" id="PTHR28272">
    <property type="entry name" value="RIBONUCLEASES P/MRP PROTEIN SUBUNIT POP3"/>
    <property type="match status" value="1"/>
</dbReference>
<keyword evidence="3" id="KW-1185">Reference proteome</keyword>
<feature type="region of interest" description="Disordered" evidence="1">
    <location>
        <begin position="1"/>
        <end position="22"/>
    </location>
</feature>
<dbReference type="GO" id="GO:0008033">
    <property type="term" value="P:tRNA processing"/>
    <property type="evidence" value="ECO:0007669"/>
    <property type="project" value="InterPro"/>
</dbReference>
<evidence type="ECO:0000313" key="2">
    <source>
        <dbReference type="EMBL" id="KAF9469871.1"/>
    </source>
</evidence>
<feature type="compositionally biased region" description="Basic residues" evidence="1">
    <location>
        <begin position="1"/>
        <end position="14"/>
    </location>
</feature>
<dbReference type="PANTHER" id="PTHR28272:SF1">
    <property type="entry name" value="RIBONUCLEASES P_MRP PROTEIN SUBUNIT POP3"/>
    <property type="match status" value="1"/>
</dbReference>
<dbReference type="InterPro" id="IPR013241">
    <property type="entry name" value="RNase_P_Pop3"/>
</dbReference>
<reference evidence="2" key="1">
    <citation type="submission" date="2020-11" db="EMBL/GenBank/DDBJ databases">
        <authorList>
            <consortium name="DOE Joint Genome Institute"/>
            <person name="Ahrendt S."/>
            <person name="Riley R."/>
            <person name="Andreopoulos W."/>
            <person name="Labutti K."/>
            <person name="Pangilinan J."/>
            <person name="Ruiz-Duenas F.J."/>
            <person name="Barrasa J.M."/>
            <person name="Sanchez-Garcia M."/>
            <person name="Camarero S."/>
            <person name="Miyauchi S."/>
            <person name="Serrano A."/>
            <person name="Linde D."/>
            <person name="Babiker R."/>
            <person name="Drula E."/>
            <person name="Ayuso-Fernandez I."/>
            <person name="Pacheco R."/>
            <person name="Padilla G."/>
            <person name="Ferreira P."/>
            <person name="Barriuso J."/>
            <person name="Kellner H."/>
            <person name="Castanera R."/>
            <person name="Alfaro M."/>
            <person name="Ramirez L."/>
            <person name="Pisabarro A.G."/>
            <person name="Kuo A."/>
            <person name="Tritt A."/>
            <person name="Lipzen A."/>
            <person name="He G."/>
            <person name="Yan M."/>
            <person name="Ng V."/>
            <person name="Cullen D."/>
            <person name="Martin F."/>
            <person name="Rosso M.-N."/>
            <person name="Henrissat B."/>
            <person name="Hibbett D."/>
            <person name="Martinez A.T."/>
            <person name="Grigoriev I.V."/>
        </authorList>
    </citation>
    <scope>NUCLEOTIDE SEQUENCE</scope>
    <source>
        <strain evidence="2">CBS 247.69</strain>
    </source>
</reference>
<dbReference type="InterPro" id="IPR029064">
    <property type="entry name" value="Ribosomal_eL30-like_sf"/>
</dbReference>
<evidence type="ECO:0000313" key="3">
    <source>
        <dbReference type="Proteomes" id="UP000807353"/>
    </source>
</evidence>
<dbReference type="Pfam" id="PF08228">
    <property type="entry name" value="RNase_P_pop3"/>
    <property type="match status" value="1"/>
</dbReference>